<evidence type="ECO:0000313" key="2">
    <source>
        <dbReference type="EMBL" id="OAV86825.1"/>
    </source>
</evidence>
<evidence type="ECO:0008006" key="5">
    <source>
        <dbReference type="Google" id="ProtNLM"/>
    </source>
</evidence>
<evidence type="ECO:0000313" key="3">
    <source>
        <dbReference type="EnsemblFungi" id="PTTG_04707-t43_1-p1"/>
    </source>
</evidence>
<dbReference type="EnsemblFungi" id="PTTG_04707-t43_1">
    <property type="protein sequence ID" value="PTTG_04707-t43_1-p1"/>
    <property type="gene ID" value="PTTG_04707"/>
</dbReference>
<reference evidence="2" key="1">
    <citation type="submission" date="2009-11" db="EMBL/GenBank/DDBJ databases">
        <authorList>
            <consortium name="The Broad Institute Genome Sequencing Platform"/>
            <person name="Ward D."/>
            <person name="Feldgarden M."/>
            <person name="Earl A."/>
            <person name="Young S.K."/>
            <person name="Zeng Q."/>
            <person name="Koehrsen M."/>
            <person name="Alvarado L."/>
            <person name="Berlin A."/>
            <person name="Bochicchio J."/>
            <person name="Borenstein D."/>
            <person name="Chapman S.B."/>
            <person name="Chen Z."/>
            <person name="Engels R."/>
            <person name="Freedman E."/>
            <person name="Gellesch M."/>
            <person name="Goldberg J."/>
            <person name="Griggs A."/>
            <person name="Gujja S."/>
            <person name="Heilman E."/>
            <person name="Heiman D."/>
            <person name="Hepburn T."/>
            <person name="Howarth C."/>
            <person name="Jen D."/>
            <person name="Larson L."/>
            <person name="Lewis B."/>
            <person name="Mehta T."/>
            <person name="Park D."/>
            <person name="Pearson M."/>
            <person name="Roberts A."/>
            <person name="Saif S."/>
            <person name="Shea T."/>
            <person name="Shenoy N."/>
            <person name="Sisk P."/>
            <person name="Stolte C."/>
            <person name="Sykes S."/>
            <person name="Thomson T."/>
            <person name="Walk T."/>
            <person name="White J."/>
            <person name="Yandava C."/>
            <person name="Izard J."/>
            <person name="Baranova O.V."/>
            <person name="Blanton J.M."/>
            <person name="Tanner A.C."/>
            <person name="Dewhirst F.E."/>
            <person name="Haas B."/>
            <person name="Nusbaum C."/>
            <person name="Birren B."/>
        </authorList>
    </citation>
    <scope>NUCLEOTIDE SEQUENCE [LARGE SCALE GENOMIC DNA]</scope>
    <source>
        <strain evidence="2">1-1 BBBD Race 1</strain>
    </source>
</reference>
<evidence type="ECO:0000256" key="1">
    <source>
        <dbReference type="SAM" id="SignalP"/>
    </source>
</evidence>
<dbReference type="AlphaFoldDB" id="A0A180G297"/>
<organism evidence="2">
    <name type="scientific">Puccinia triticina (isolate 1-1 / race 1 (BBBD))</name>
    <name type="common">Brown leaf rust fungus</name>
    <dbReference type="NCBI Taxonomy" id="630390"/>
    <lineage>
        <taxon>Eukaryota</taxon>
        <taxon>Fungi</taxon>
        <taxon>Dikarya</taxon>
        <taxon>Basidiomycota</taxon>
        <taxon>Pucciniomycotina</taxon>
        <taxon>Pucciniomycetes</taxon>
        <taxon>Pucciniales</taxon>
        <taxon>Pucciniaceae</taxon>
        <taxon>Puccinia</taxon>
    </lineage>
</organism>
<feature type="chain" id="PRO_5008109506" description="Pectinesterase inhibitor domain-containing protein" evidence="1">
    <location>
        <begin position="22"/>
        <end position="185"/>
    </location>
</feature>
<keyword evidence="1" id="KW-0732">Signal</keyword>
<reference evidence="3" key="4">
    <citation type="submission" date="2025-05" db="UniProtKB">
        <authorList>
            <consortium name="EnsemblFungi"/>
        </authorList>
    </citation>
    <scope>IDENTIFICATION</scope>
    <source>
        <strain evidence="3">isolate 1-1 / race 1 (BBBD)</strain>
    </source>
</reference>
<keyword evidence="4" id="KW-1185">Reference proteome</keyword>
<dbReference type="Proteomes" id="UP000005240">
    <property type="component" value="Unassembled WGS sequence"/>
</dbReference>
<name>A0A180G297_PUCT1</name>
<protein>
    <recommendedName>
        <fullName evidence="5">Pectinesterase inhibitor domain-containing protein</fullName>
    </recommendedName>
</protein>
<evidence type="ECO:0000313" key="4">
    <source>
        <dbReference type="Proteomes" id="UP000005240"/>
    </source>
</evidence>
<sequence length="185" mass="20224">MFLRLLIALSLVSLLAQVVLSNGDSISSSQLRPRLVNHSAAALKTEFSDIHDEIRKAHEPLEHACKANDLKSVVGTFAGFQKSFQALANSCSKTYNQHRGSPSKLSKGFVKILVEFQPLLITLKAHPSMLKGCSNTFRSTSTSINAMVSFLKAGKADLKSEVHKTGEGLDLKLFAQCGFKLNPFY</sequence>
<gene>
    <name evidence="2" type="ORF">PTTG_04707</name>
</gene>
<proteinExistence type="predicted"/>
<dbReference type="EMBL" id="ADAS02000782">
    <property type="protein sequence ID" value="OAV86825.1"/>
    <property type="molecule type" value="Genomic_DNA"/>
</dbReference>
<dbReference type="VEuPathDB" id="FungiDB:PTTG_04707"/>
<dbReference type="OrthoDB" id="2497752at2759"/>
<reference evidence="2" key="2">
    <citation type="submission" date="2016-05" db="EMBL/GenBank/DDBJ databases">
        <title>Comparative analysis highlights variable genome content of wheat rusts and divergence of the mating loci.</title>
        <authorList>
            <person name="Cuomo C.A."/>
            <person name="Bakkeren G."/>
            <person name="Szabo L."/>
            <person name="Khalil H."/>
            <person name="Joly D."/>
            <person name="Goldberg J."/>
            <person name="Young S."/>
            <person name="Zeng Q."/>
            <person name="Fellers J."/>
        </authorList>
    </citation>
    <scope>NUCLEOTIDE SEQUENCE [LARGE SCALE GENOMIC DNA]</scope>
    <source>
        <strain evidence="2">1-1 BBBD Race 1</strain>
    </source>
</reference>
<reference evidence="3 4" key="3">
    <citation type="journal article" date="2017" name="G3 (Bethesda)">
        <title>Comparative analysis highlights variable genome content of wheat rusts and divergence of the mating loci.</title>
        <authorList>
            <person name="Cuomo C.A."/>
            <person name="Bakkeren G."/>
            <person name="Khalil H.B."/>
            <person name="Panwar V."/>
            <person name="Joly D."/>
            <person name="Linning R."/>
            <person name="Sakthikumar S."/>
            <person name="Song X."/>
            <person name="Adiconis X."/>
            <person name="Fan L."/>
            <person name="Goldberg J.M."/>
            <person name="Levin J.Z."/>
            <person name="Young S."/>
            <person name="Zeng Q."/>
            <person name="Anikster Y."/>
            <person name="Bruce M."/>
            <person name="Wang M."/>
            <person name="Yin C."/>
            <person name="McCallum B."/>
            <person name="Szabo L.J."/>
            <person name="Hulbert S."/>
            <person name="Chen X."/>
            <person name="Fellers J.P."/>
        </authorList>
    </citation>
    <scope>NUCLEOTIDE SEQUENCE</scope>
    <source>
        <strain evidence="4">Isolate 1-1 / race 1 (BBBD)</strain>
        <strain evidence="3">isolate 1-1 / race 1 (BBBD)</strain>
    </source>
</reference>
<accession>A0A180G297</accession>
<feature type="signal peptide" evidence="1">
    <location>
        <begin position="1"/>
        <end position="21"/>
    </location>
</feature>